<protein>
    <recommendedName>
        <fullName evidence="2">DUF4416 domain-containing protein</fullName>
    </recommendedName>
</protein>
<dbReference type="EMBL" id="BARU01020402">
    <property type="protein sequence ID" value="GAH48852.1"/>
    <property type="molecule type" value="Genomic_DNA"/>
</dbReference>
<feature type="non-terminal residue" evidence="1">
    <location>
        <position position="174"/>
    </location>
</feature>
<reference evidence="1" key="1">
    <citation type="journal article" date="2014" name="Front. Microbiol.">
        <title>High frequency of phylogenetically diverse reductive dehalogenase-homologous genes in deep subseafloor sedimentary metagenomes.</title>
        <authorList>
            <person name="Kawai M."/>
            <person name="Futagami T."/>
            <person name="Toyoda A."/>
            <person name="Takaki Y."/>
            <person name="Nishi S."/>
            <person name="Hori S."/>
            <person name="Arai W."/>
            <person name="Tsubouchi T."/>
            <person name="Morono Y."/>
            <person name="Uchiyama I."/>
            <person name="Ito T."/>
            <person name="Fujiyama A."/>
            <person name="Inagaki F."/>
            <person name="Takami H."/>
        </authorList>
    </citation>
    <scope>NUCLEOTIDE SEQUENCE</scope>
    <source>
        <strain evidence="1">Expedition CK06-06</strain>
    </source>
</reference>
<organism evidence="1">
    <name type="scientific">marine sediment metagenome</name>
    <dbReference type="NCBI Taxonomy" id="412755"/>
    <lineage>
        <taxon>unclassified sequences</taxon>
        <taxon>metagenomes</taxon>
        <taxon>ecological metagenomes</taxon>
    </lineage>
</organism>
<dbReference type="InterPro" id="IPR025529">
    <property type="entry name" value="DUF4416"/>
</dbReference>
<dbReference type="AlphaFoldDB" id="X1FV14"/>
<comment type="caution">
    <text evidence="1">The sequence shown here is derived from an EMBL/GenBank/DDBJ whole genome shotgun (WGS) entry which is preliminary data.</text>
</comment>
<dbReference type="Pfam" id="PF14385">
    <property type="entry name" value="DUF4416"/>
    <property type="match status" value="1"/>
</dbReference>
<evidence type="ECO:0008006" key="2">
    <source>
        <dbReference type="Google" id="ProtNLM"/>
    </source>
</evidence>
<gene>
    <name evidence="1" type="ORF">S03H2_33518</name>
</gene>
<proteinExistence type="predicted"/>
<evidence type="ECO:0000313" key="1">
    <source>
        <dbReference type="EMBL" id="GAH48852.1"/>
    </source>
</evidence>
<name>X1FV14_9ZZZZ</name>
<sequence>MGKIFLPKPAKLIISMITSDKCLFSLYKEELIKRFGEVDIESNTQPFNFTDYYEKEFGKNLLQKLFTFSTLIKQDELAEIKIITNGLENNNIDKSIKKNITHPKRKINLDPGYITLNKYILASTKNGPSRIYLNQGIYAEITLRFINKSFVPCEYTYPNYKTNEYIYFLNSVRA</sequence>
<accession>X1FV14</accession>